<keyword evidence="2" id="KW-1185">Reference proteome</keyword>
<dbReference type="RefSeq" id="WP_244727882.1">
    <property type="nucleotide sequence ID" value="NZ_CP095045.1"/>
</dbReference>
<dbReference type="Proteomes" id="UP000831786">
    <property type="component" value="Chromosome"/>
</dbReference>
<sequence>MSGLSARFDDGLWTVVDRAKGRWWTSTSKDLDAHITNEKLRPIKANSPLGVKIRFAIAAAEADDE</sequence>
<evidence type="ECO:0000313" key="1">
    <source>
        <dbReference type="EMBL" id="UOQ57227.1"/>
    </source>
</evidence>
<accession>A0ABY4FLR5</accession>
<gene>
    <name evidence="1" type="ORF">MUN78_16480</name>
</gene>
<proteinExistence type="predicted"/>
<organism evidence="1 2">
    <name type="scientific">Leucobacter allii</name>
    <dbReference type="NCBI Taxonomy" id="2932247"/>
    <lineage>
        <taxon>Bacteria</taxon>
        <taxon>Bacillati</taxon>
        <taxon>Actinomycetota</taxon>
        <taxon>Actinomycetes</taxon>
        <taxon>Micrococcales</taxon>
        <taxon>Microbacteriaceae</taxon>
        <taxon>Leucobacter</taxon>
    </lineage>
</organism>
<protein>
    <submittedName>
        <fullName evidence="1">Uncharacterized protein</fullName>
    </submittedName>
</protein>
<reference evidence="1 2" key="1">
    <citation type="submission" date="2022-04" db="EMBL/GenBank/DDBJ databases">
        <title>Leucobacter sp. isolated from rhizosphere of garlic.</title>
        <authorList>
            <person name="Won M."/>
            <person name="Lee C.-M."/>
            <person name="Woen H.-Y."/>
            <person name="Kwon S.-W."/>
        </authorList>
    </citation>
    <scope>NUCLEOTIDE SEQUENCE [LARGE SCALE GENOMIC DNA]</scope>
    <source>
        <strain evidence="1 2">H21R-40</strain>
    </source>
</reference>
<name>A0ABY4FLR5_9MICO</name>
<evidence type="ECO:0000313" key="2">
    <source>
        <dbReference type="Proteomes" id="UP000831786"/>
    </source>
</evidence>
<dbReference type="EMBL" id="CP095045">
    <property type="protein sequence ID" value="UOQ57227.1"/>
    <property type="molecule type" value="Genomic_DNA"/>
</dbReference>